<gene>
    <name evidence="2" type="ORF">SSPO_081760</name>
</gene>
<protein>
    <submittedName>
        <fullName evidence="2">Hydrolase</fullName>
    </submittedName>
</protein>
<dbReference type="EMBL" id="AP019620">
    <property type="protein sequence ID" value="BBJ45458.1"/>
    <property type="molecule type" value="Genomic_DNA"/>
</dbReference>
<dbReference type="InterPro" id="IPR029058">
    <property type="entry name" value="AB_hydrolase_fold"/>
</dbReference>
<organism evidence="2 3">
    <name type="scientific">Streptomyces antimycoticus</name>
    <dbReference type="NCBI Taxonomy" id="68175"/>
    <lineage>
        <taxon>Bacteria</taxon>
        <taxon>Bacillati</taxon>
        <taxon>Actinomycetota</taxon>
        <taxon>Actinomycetes</taxon>
        <taxon>Kitasatosporales</taxon>
        <taxon>Streptomycetaceae</taxon>
        <taxon>Streptomyces</taxon>
        <taxon>Streptomyces violaceusniger group</taxon>
    </lineage>
</organism>
<dbReference type="Gene3D" id="3.40.50.1820">
    <property type="entry name" value="alpha/beta hydrolase"/>
    <property type="match status" value="1"/>
</dbReference>
<dbReference type="SUPFAM" id="SSF53474">
    <property type="entry name" value="alpha/beta-Hydrolases"/>
    <property type="match status" value="1"/>
</dbReference>
<reference evidence="2 3" key="1">
    <citation type="journal article" date="2020" name="Int. J. Syst. Evol. Microbiol.">
        <title>Reclassification of Streptomyces castelarensis and Streptomyces sporoclivatus as later heterotypic synonyms of Streptomyces antimycoticus.</title>
        <authorList>
            <person name="Komaki H."/>
            <person name="Tamura T."/>
        </authorList>
    </citation>
    <scope>NUCLEOTIDE SEQUENCE [LARGE SCALE GENOMIC DNA]</scope>
    <source>
        <strain evidence="2 3">NBRC 100767</strain>
    </source>
</reference>
<evidence type="ECO:0000259" key="1">
    <source>
        <dbReference type="Pfam" id="PF12697"/>
    </source>
</evidence>
<evidence type="ECO:0000313" key="2">
    <source>
        <dbReference type="EMBL" id="BBJ45458.1"/>
    </source>
</evidence>
<sequence length="280" mass="30362">MPQVRADGVNLHYQVVGDGTPLVLVHASWNDHTSWQSAIEADLSASFTVVSYDRRGHGRSEEVPGQGTRRQDEDDLAALIEGLGHAPAHVAGASFGASIILGLATRRPELFRSIAVHEPPLVGVVADDPEAMARLQPTMASIDAVVDHIRRAETERGARLFVEEVALGAGTWDQLTGPVREMFVAHARTWLDEQSDPSWALLDLDRLSACTMPVLLSRGSTSPTWFSMVLERLAAALPQAQRKIFEGAGHIPHVTHPQEYTAVLTEFIRAAEAGEHAPGQ</sequence>
<dbReference type="GO" id="GO:0046503">
    <property type="term" value="P:glycerolipid catabolic process"/>
    <property type="evidence" value="ECO:0007669"/>
    <property type="project" value="TreeGrafter"/>
</dbReference>
<dbReference type="InterPro" id="IPR000073">
    <property type="entry name" value="AB_hydrolase_1"/>
</dbReference>
<dbReference type="PANTHER" id="PTHR43433:SF5">
    <property type="entry name" value="AB HYDROLASE-1 DOMAIN-CONTAINING PROTEIN"/>
    <property type="match status" value="1"/>
</dbReference>
<keyword evidence="2" id="KW-0378">Hydrolase</keyword>
<evidence type="ECO:0000313" key="3">
    <source>
        <dbReference type="Proteomes" id="UP000463951"/>
    </source>
</evidence>
<feature type="domain" description="AB hydrolase-1" evidence="1">
    <location>
        <begin position="22"/>
        <end position="261"/>
    </location>
</feature>
<dbReference type="GO" id="GO:0004806">
    <property type="term" value="F:triacylglycerol lipase activity"/>
    <property type="evidence" value="ECO:0007669"/>
    <property type="project" value="TreeGrafter"/>
</dbReference>
<dbReference type="InterPro" id="IPR050471">
    <property type="entry name" value="AB_hydrolase"/>
</dbReference>
<dbReference type="Proteomes" id="UP000463951">
    <property type="component" value="Chromosome"/>
</dbReference>
<dbReference type="AlphaFoldDB" id="A0A499UZF9"/>
<dbReference type="Pfam" id="PF12697">
    <property type="entry name" value="Abhydrolase_6"/>
    <property type="match status" value="1"/>
</dbReference>
<dbReference type="PANTHER" id="PTHR43433">
    <property type="entry name" value="HYDROLASE, ALPHA/BETA FOLD FAMILY PROTEIN"/>
    <property type="match status" value="1"/>
</dbReference>
<name>A0A499UZF9_9ACTN</name>
<proteinExistence type="predicted"/>
<accession>A0A499UZF9</accession>